<dbReference type="AlphaFoldDB" id="A0ABD4ZTK3"/>
<keyword evidence="1" id="KW-0812">Transmembrane</keyword>
<sequence>MWDKTRSLWLRFARIVILKWYSIGLAVVSFFYGLILFKNPEILISYEMYETLNEIFDQRIISSSFMILGAMKLLGVFINNRVIKRVSLSLLVGLWLVFSTSFFFNGPPNTVGILTLGYAWIALGIAVREVLE</sequence>
<proteinExistence type="predicted"/>
<keyword evidence="1" id="KW-1133">Transmembrane helix</keyword>
<dbReference type="EMBL" id="JASUBT010000005">
    <property type="protein sequence ID" value="MDL4935956.1"/>
    <property type="molecule type" value="Genomic_DNA"/>
</dbReference>
<accession>A0ABD4ZTK3</accession>
<keyword evidence="1" id="KW-0472">Membrane</keyword>
<evidence type="ECO:0000313" key="3">
    <source>
        <dbReference type="Proteomes" id="UP001241571"/>
    </source>
</evidence>
<feature type="transmembrane region" description="Helical" evidence="1">
    <location>
        <begin position="12"/>
        <end position="35"/>
    </location>
</feature>
<feature type="transmembrane region" description="Helical" evidence="1">
    <location>
        <begin position="55"/>
        <end position="74"/>
    </location>
</feature>
<protein>
    <submittedName>
        <fullName evidence="2">Uncharacterized protein</fullName>
    </submittedName>
</protein>
<evidence type="ECO:0000313" key="2">
    <source>
        <dbReference type="EMBL" id="MDL4935956.1"/>
    </source>
</evidence>
<feature type="transmembrane region" description="Helical" evidence="1">
    <location>
        <begin position="110"/>
        <end position="131"/>
    </location>
</feature>
<dbReference type="RefSeq" id="WP_103299995.1">
    <property type="nucleotide sequence ID" value="NZ_CP078505.1"/>
</dbReference>
<comment type="caution">
    <text evidence="2">The sequence shown here is derived from an EMBL/GenBank/DDBJ whole genome shotgun (WGS) entry which is preliminary data.</text>
</comment>
<evidence type="ECO:0000256" key="1">
    <source>
        <dbReference type="SAM" id="Phobius"/>
    </source>
</evidence>
<dbReference type="Proteomes" id="UP001241571">
    <property type="component" value="Unassembled WGS sequence"/>
</dbReference>
<organism evidence="2 3">
    <name type="scientific">Enterococcus gallinarum</name>
    <dbReference type="NCBI Taxonomy" id="1353"/>
    <lineage>
        <taxon>Bacteria</taxon>
        <taxon>Bacillati</taxon>
        <taxon>Bacillota</taxon>
        <taxon>Bacilli</taxon>
        <taxon>Lactobacillales</taxon>
        <taxon>Enterococcaceae</taxon>
        <taxon>Enterococcus</taxon>
    </lineage>
</organism>
<gene>
    <name evidence="2" type="ORF">QRX88_09540</name>
</gene>
<reference evidence="2 3" key="1">
    <citation type="submission" date="2023-06" db="EMBL/GenBank/DDBJ databases">
        <title>Acute promotion of culturable opportunistic pathogens and persistent increase of antibiotic resistance following antibiotic exposure in mouse gut microbiota.</title>
        <authorList>
            <person name="Li L."/>
            <person name="Wang B."/>
            <person name="Sun Y."/>
            <person name="Wang M."/>
            <person name="Xu H."/>
        </authorList>
    </citation>
    <scope>NUCLEOTIDE SEQUENCE [LARGE SCALE GENOMIC DNA]</scope>
    <source>
        <strain evidence="2 3">CRI2_2</strain>
    </source>
</reference>
<name>A0ABD4ZTK3_ENTGA</name>
<feature type="transmembrane region" description="Helical" evidence="1">
    <location>
        <begin position="86"/>
        <end position="104"/>
    </location>
</feature>